<name>A0ABW2FCN9_9BACL</name>
<comment type="caution">
    <text evidence="1">The sequence shown here is derived from an EMBL/GenBank/DDBJ whole genome shotgun (WGS) entry which is preliminary data.</text>
</comment>
<keyword evidence="2" id="KW-1185">Reference proteome</keyword>
<dbReference type="Proteomes" id="UP001596378">
    <property type="component" value="Unassembled WGS sequence"/>
</dbReference>
<sequence length="83" mass="9259">MADEAFAREGREAGSRDFTSRFDADRLAFSVSVDYDFASPDFPGTAFPLISFHYSFSQASWQRNASPGRLRTGKKVSRNIEAS</sequence>
<evidence type="ECO:0000313" key="1">
    <source>
        <dbReference type="EMBL" id="MFC7149689.1"/>
    </source>
</evidence>
<reference evidence="2" key="1">
    <citation type="journal article" date="2019" name="Int. J. Syst. Evol. Microbiol.">
        <title>The Global Catalogue of Microorganisms (GCM) 10K type strain sequencing project: providing services to taxonomists for standard genome sequencing and annotation.</title>
        <authorList>
            <consortium name="The Broad Institute Genomics Platform"/>
            <consortium name="The Broad Institute Genome Sequencing Center for Infectious Disease"/>
            <person name="Wu L."/>
            <person name="Ma J."/>
        </authorList>
    </citation>
    <scope>NUCLEOTIDE SEQUENCE [LARGE SCALE GENOMIC DNA]</scope>
    <source>
        <strain evidence="2">KCTC 12907</strain>
    </source>
</reference>
<proteinExistence type="predicted"/>
<accession>A0ABW2FCN9</accession>
<evidence type="ECO:0000313" key="2">
    <source>
        <dbReference type="Proteomes" id="UP001596378"/>
    </source>
</evidence>
<dbReference type="RefSeq" id="WP_378107314.1">
    <property type="nucleotide sequence ID" value="NZ_JBHSUP010000026.1"/>
</dbReference>
<organism evidence="1 2">
    <name type="scientific">Cohnella cellulosilytica</name>
    <dbReference type="NCBI Taxonomy" id="986710"/>
    <lineage>
        <taxon>Bacteria</taxon>
        <taxon>Bacillati</taxon>
        <taxon>Bacillota</taxon>
        <taxon>Bacilli</taxon>
        <taxon>Bacillales</taxon>
        <taxon>Paenibacillaceae</taxon>
        <taxon>Cohnella</taxon>
    </lineage>
</organism>
<dbReference type="EMBL" id="JBHTAI010000008">
    <property type="protein sequence ID" value="MFC7149689.1"/>
    <property type="molecule type" value="Genomic_DNA"/>
</dbReference>
<gene>
    <name evidence="1" type="ORF">ACFQMJ_14285</name>
</gene>
<protein>
    <submittedName>
        <fullName evidence="1">Uncharacterized protein</fullName>
    </submittedName>
</protein>